<sequence length="173" mass="19308">MSEADLSYRVSWQGPLLQPLQVWLRAGNLQAIRRIQKASDSSDPLTARVDEVQGHLQEIAALLPVLEAELQMRNATLERVRADAVRYERLAALDRDKAETVEKLVDETVKRGVREAVKTLGEGFDEATRMISFGIDQSSKAGRKQQIQYFLLGLAGSVPLGVAGNFLFEWLTK</sequence>
<reference evidence="2" key="1">
    <citation type="submission" date="2020-10" db="EMBL/GenBank/DDBJ databases">
        <title>Sequencing the genomes of 1000 actinobacteria strains.</title>
        <authorList>
            <person name="Klenk H.-P."/>
        </authorList>
    </citation>
    <scope>NUCLEOTIDE SEQUENCE</scope>
    <source>
        <strain evidence="2">DSM 46832</strain>
    </source>
</reference>
<evidence type="ECO:0000313" key="3">
    <source>
        <dbReference type="Proteomes" id="UP000649753"/>
    </source>
</evidence>
<comment type="caution">
    <text evidence="2">The sequence shown here is derived from an EMBL/GenBank/DDBJ whole genome shotgun (WGS) entry which is preliminary data.</text>
</comment>
<dbReference type="RefSeq" id="WP_192765765.1">
    <property type="nucleotide sequence ID" value="NZ_JADBEB010000001.1"/>
</dbReference>
<dbReference type="EMBL" id="JADBEB010000001">
    <property type="protein sequence ID" value="MBE1485600.1"/>
    <property type="molecule type" value="Genomic_DNA"/>
</dbReference>
<proteinExistence type="predicted"/>
<protein>
    <submittedName>
        <fullName evidence="2">Uncharacterized protein</fullName>
    </submittedName>
</protein>
<dbReference type="Proteomes" id="UP000649753">
    <property type="component" value="Unassembled WGS sequence"/>
</dbReference>
<accession>A0A927M2F8</accession>
<organism evidence="2 3">
    <name type="scientific">Plantactinospora soyae</name>
    <dbReference type="NCBI Taxonomy" id="1544732"/>
    <lineage>
        <taxon>Bacteria</taxon>
        <taxon>Bacillati</taxon>
        <taxon>Actinomycetota</taxon>
        <taxon>Actinomycetes</taxon>
        <taxon>Micromonosporales</taxon>
        <taxon>Micromonosporaceae</taxon>
        <taxon>Plantactinospora</taxon>
    </lineage>
</organism>
<keyword evidence="3" id="KW-1185">Reference proteome</keyword>
<evidence type="ECO:0000256" key="1">
    <source>
        <dbReference type="SAM" id="Phobius"/>
    </source>
</evidence>
<name>A0A927M2F8_9ACTN</name>
<keyword evidence="1" id="KW-0472">Membrane</keyword>
<keyword evidence="1" id="KW-1133">Transmembrane helix</keyword>
<keyword evidence="1" id="KW-0812">Transmembrane</keyword>
<feature type="transmembrane region" description="Helical" evidence="1">
    <location>
        <begin position="149"/>
        <end position="168"/>
    </location>
</feature>
<evidence type="ECO:0000313" key="2">
    <source>
        <dbReference type="EMBL" id="MBE1485600.1"/>
    </source>
</evidence>
<dbReference type="AlphaFoldDB" id="A0A927M2F8"/>
<gene>
    <name evidence="2" type="ORF">H4W31_001238</name>
</gene>